<dbReference type="RefSeq" id="WP_130429938.1">
    <property type="nucleotide sequence ID" value="NZ_SHKP01000004.1"/>
</dbReference>
<feature type="chain" id="PRO_5020725595" description="Outer membrane protein with beta-barrel domain" evidence="2">
    <location>
        <begin position="26"/>
        <end position="206"/>
    </location>
</feature>
<gene>
    <name evidence="3" type="ORF">EV670_0174</name>
</gene>
<dbReference type="InterPro" id="IPR011250">
    <property type="entry name" value="OMP/PagP_B-barrel"/>
</dbReference>
<protein>
    <recommendedName>
        <fullName evidence="5">Outer membrane protein with beta-barrel domain</fullName>
    </recommendedName>
</protein>
<evidence type="ECO:0000256" key="1">
    <source>
        <dbReference type="ARBA" id="ARBA00004442"/>
    </source>
</evidence>
<sequence length="206" mass="21201">MRLRHTLIALGCGLLLLQAAQPAAAQNAVTLYGGWRGGGSFQQVDSDASADVDASGAGALSIDWALDGARNVQLFASGQRTQLALTPASAGAPSSVSMRIGYLHLGGSNYVEGFVGQGLYVAGGLGATYFSPSLDGLSAELRPSMSLALGFDQPLTNALALRMELRGYITLINSSGGFFCSGGCVVSLRGDAFYQGEALLGLSLRF</sequence>
<evidence type="ECO:0000256" key="2">
    <source>
        <dbReference type="SAM" id="SignalP"/>
    </source>
</evidence>
<evidence type="ECO:0008006" key="5">
    <source>
        <dbReference type="Google" id="ProtNLM"/>
    </source>
</evidence>
<keyword evidence="2" id="KW-0732">Signal</keyword>
<dbReference type="Gene3D" id="2.40.160.20">
    <property type="match status" value="1"/>
</dbReference>
<keyword evidence="4" id="KW-1185">Reference proteome</keyword>
<accession>A0A4Q7W038</accession>
<organism evidence="3 4">
    <name type="scientific">Rivibacter subsaxonicus</name>
    <dbReference type="NCBI Taxonomy" id="457575"/>
    <lineage>
        <taxon>Bacteria</taxon>
        <taxon>Pseudomonadati</taxon>
        <taxon>Pseudomonadota</taxon>
        <taxon>Betaproteobacteria</taxon>
        <taxon>Burkholderiales</taxon>
        <taxon>Rivibacter</taxon>
    </lineage>
</organism>
<comment type="caution">
    <text evidence="3">The sequence shown here is derived from an EMBL/GenBank/DDBJ whole genome shotgun (WGS) entry which is preliminary data.</text>
</comment>
<dbReference type="SUPFAM" id="SSF56925">
    <property type="entry name" value="OMPA-like"/>
    <property type="match status" value="1"/>
</dbReference>
<proteinExistence type="predicted"/>
<name>A0A4Q7W038_9BURK</name>
<feature type="signal peptide" evidence="2">
    <location>
        <begin position="1"/>
        <end position="25"/>
    </location>
</feature>
<dbReference type="EMBL" id="SHKP01000004">
    <property type="protein sequence ID" value="RZU02155.1"/>
    <property type="molecule type" value="Genomic_DNA"/>
</dbReference>
<comment type="subcellular location">
    <subcellularLocation>
        <location evidence="1">Cell outer membrane</location>
    </subcellularLocation>
</comment>
<dbReference type="AlphaFoldDB" id="A0A4Q7W038"/>
<dbReference type="GO" id="GO:0009279">
    <property type="term" value="C:cell outer membrane"/>
    <property type="evidence" value="ECO:0007669"/>
    <property type="project" value="UniProtKB-SubCell"/>
</dbReference>
<reference evidence="3 4" key="1">
    <citation type="submission" date="2019-02" db="EMBL/GenBank/DDBJ databases">
        <title>Genomic Encyclopedia of Type Strains, Phase IV (KMG-IV): sequencing the most valuable type-strain genomes for metagenomic binning, comparative biology and taxonomic classification.</title>
        <authorList>
            <person name="Goeker M."/>
        </authorList>
    </citation>
    <scope>NUCLEOTIDE SEQUENCE [LARGE SCALE GENOMIC DNA]</scope>
    <source>
        <strain evidence="3 4">DSM 19570</strain>
    </source>
</reference>
<evidence type="ECO:0000313" key="3">
    <source>
        <dbReference type="EMBL" id="RZU02155.1"/>
    </source>
</evidence>
<evidence type="ECO:0000313" key="4">
    <source>
        <dbReference type="Proteomes" id="UP000293671"/>
    </source>
</evidence>
<dbReference type="OrthoDB" id="5591863at2"/>
<dbReference type="Proteomes" id="UP000293671">
    <property type="component" value="Unassembled WGS sequence"/>
</dbReference>